<comment type="similarity">
    <text evidence="1">Belongs to the helicase family.</text>
</comment>
<keyword evidence="1" id="KW-0227">DNA damage</keyword>
<evidence type="ECO:0000256" key="2">
    <source>
        <dbReference type="SAM" id="Coils"/>
    </source>
</evidence>
<dbReference type="InterPro" id="IPR027417">
    <property type="entry name" value="P-loop_NTPase"/>
</dbReference>
<dbReference type="EMBL" id="BMAU01021388">
    <property type="protein sequence ID" value="GFY29417.1"/>
    <property type="molecule type" value="Genomic_DNA"/>
</dbReference>
<keyword evidence="1 7" id="KW-0347">Helicase</keyword>
<dbReference type="GO" id="GO:0006281">
    <property type="term" value="P:DNA repair"/>
    <property type="evidence" value="ECO:0007669"/>
    <property type="project" value="UniProtKB-KW"/>
</dbReference>
<dbReference type="InterPro" id="IPR005135">
    <property type="entry name" value="Endo/exonuclease/phosphatase"/>
</dbReference>
<comment type="catalytic activity">
    <reaction evidence="1">
        <text>ATP + H2O = ADP + phosphate + H(+)</text>
        <dbReference type="Rhea" id="RHEA:13065"/>
        <dbReference type="ChEBI" id="CHEBI:15377"/>
        <dbReference type="ChEBI" id="CHEBI:15378"/>
        <dbReference type="ChEBI" id="CHEBI:30616"/>
        <dbReference type="ChEBI" id="CHEBI:43474"/>
        <dbReference type="ChEBI" id="CHEBI:456216"/>
        <dbReference type="EC" id="5.6.2.3"/>
    </reaction>
</comment>
<dbReference type="Pfam" id="PF05970">
    <property type="entry name" value="PIF1"/>
    <property type="match status" value="1"/>
</dbReference>
<dbReference type="Pfam" id="PF03372">
    <property type="entry name" value="Exo_endo_phos"/>
    <property type="match status" value="1"/>
</dbReference>
<gene>
    <name evidence="7" type="primary">pif1</name>
    <name evidence="7" type="ORF">TNCV_2625881</name>
</gene>
<protein>
    <recommendedName>
        <fullName evidence="1">ATP-dependent DNA helicase</fullName>
        <ecNumber evidence="1">5.6.2.3</ecNumber>
    </recommendedName>
</protein>
<feature type="domain" description="Helitron helicase-like" evidence="6">
    <location>
        <begin position="272"/>
        <end position="382"/>
    </location>
</feature>
<feature type="domain" description="DNA helicase Pif1-like DEAD-box helicase" evidence="5">
    <location>
        <begin position="830"/>
        <end position="1018"/>
    </location>
</feature>
<keyword evidence="8" id="KW-1185">Reference proteome</keyword>
<evidence type="ECO:0000259" key="6">
    <source>
        <dbReference type="Pfam" id="PF14214"/>
    </source>
</evidence>
<keyword evidence="1" id="KW-0378">Hydrolase</keyword>
<dbReference type="GO" id="GO:0000723">
    <property type="term" value="P:telomere maintenance"/>
    <property type="evidence" value="ECO:0007669"/>
    <property type="project" value="InterPro"/>
</dbReference>
<proteinExistence type="inferred from homology"/>
<feature type="region of interest" description="Disordered" evidence="3">
    <location>
        <begin position="1514"/>
        <end position="1548"/>
    </location>
</feature>
<evidence type="ECO:0000313" key="8">
    <source>
        <dbReference type="Proteomes" id="UP000887159"/>
    </source>
</evidence>
<dbReference type="CDD" id="cd18809">
    <property type="entry name" value="SF1_C_RecD"/>
    <property type="match status" value="1"/>
</dbReference>
<name>A0A8X7BGE6_TRICX</name>
<evidence type="ECO:0000259" key="4">
    <source>
        <dbReference type="Pfam" id="PF03372"/>
    </source>
</evidence>
<evidence type="ECO:0000313" key="7">
    <source>
        <dbReference type="EMBL" id="GFY29417.1"/>
    </source>
</evidence>
<dbReference type="InterPro" id="IPR036691">
    <property type="entry name" value="Endo/exonu/phosph_ase_sf"/>
</dbReference>
<dbReference type="Gene3D" id="3.60.10.10">
    <property type="entry name" value="Endonuclease/exonuclease/phosphatase"/>
    <property type="match status" value="1"/>
</dbReference>
<dbReference type="GO" id="GO:0006310">
    <property type="term" value="P:DNA recombination"/>
    <property type="evidence" value="ECO:0007669"/>
    <property type="project" value="UniProtKB-KW"/>
</dbReference>
<dbReference type="Proteomes" id="UP000887159">
    <property type="component" value="Unassembled WGS sequence"/>
</dbReference>
<dbReference type="PANTHER" id="PTHR47642:SF5">
    <property type="entry name" value="ATP-DEPENDENT DNA HELICASE"/>
    <property type="match status" value="1"/>
</dbReference>
<sequence>MQIKECSYDRQLGIKGTIVNVPITLNQTVSTLPKNINDTATVHVKLKRRLKFKSDYMYRVINPKRVFEAASFLMKTPLYQSQEVSLDLDWYEKFEKESFGPGSNCVVEMNSEEEEIEMDDIDWENDPFDNDEDCPNPAPVETVIQGDVSTQMGLAIAPGENKLPISLVFDDVGEELSYPKIYCGELRHFTRAKPPTYAEIIKSELRRYDRRGTTPQKILYSHQKLLHQKLLSCISIQLRHKVFDEDHITAGNLTNPAYVQSLQYKNLAFKFLKNIKNSPAHWAQEKGRVCAQIRQFGFPSIFMTLSAAENRWFDLIKHLVHIHENRILTESEFETMTTTARNKLISNDPVTCALYFEHKVKELWKTFSCTEETQAYVYLSEKTRRQDNEYCRFNIPFFPMDRTRILLPLALEDEQRDSEKFKRVRELLTELEQKDVSMRGATFKEFLEHLNMSYEEYLLALRSGINRPTVVLKRTVDEVLINSYNPKILSLMQANMDIQFVLDEYAVVAYLVDYVNKPGRGLSKLLRNCIEATAQGKHSLKECLVSVANQFINSVEISAQEAAWSILELPMSKMSEDTIFIPTFKREDRTRMIKSQEYLKKLDSDSRDVYELNIIDRYVVRPDKLENECLASFAAWYELAKVGLDDMKLLKGNQYVRRRTKPKVIQYRKFKESQDENEYYREQVMLFTNWRNENADILIQDFKELYTTNLETIRSNRKEFVADENLDLEEELMQLEKSRAIEENEEKSEERSLVTFEPVLDYDENELVGNISLDMNASHGKGFSVFQPTNKYPDDKYRELVQRCNLKQRDLVQHLQSCLRREPTKRLHWMIQGAAGTGKSFLINIIEQTLIRMFEKPDQDPSQPTVLKLAPTGKAASNIKGETLHHALGIGLSKNARLSGSSITEYAVKYANVKCVIIDEISMVGTNMYEKVNTHLKQFKGSEEPFGGLHILHFGDFNQLPPVKDAPIFKQISGLSQLAPQMWHLTQYYELNEIMRQKDDKTYAELLNRLALGKLTDKDVELLKTKQTILEKVPKSATLLYHSNHDVDLANKIRLNSIEGPLVKSQAYDSVSGTAPNGSKQKILDKVRKFDRTKTGNLESVIKFKVGAKYMLTYNIDTADGLVNGAVGQLKKLEYCFIKGSNNQEVKRIWLEFSNPNDIGKEKRRQCIRYTIQNKMGLLWTPIERVKKVVHRSNNDAISVTRNQFPVILAEAMTIHKSQGATFQEAAVGFKRNLTRPLQYVALSRVTSVQGLYILGEYKAPPPPREDDLILQEMKRLKGNSILPKYAFLHQHNDPNTLQIMYHNVQSLNAHYEDIAADPCVMNSNILLFAETWTVVGDKFAFDHFDHYHLVSHHSRRKPSGVSIYIKKQLSSMVDEVEMFPNYETGVHVMVVNFKTKVRIAVLYAKPGSSNNDIFDALDESLDNKNSDYSTVLAGDFNIDMMTQRGQEFCEIMTNIYYIALRNNPSHYTTIGRTTIDCIFSTHGLRTCGVYESAFSTHLPLYVQMPWEKKKVRTSYPQEDNDPSLECGPDLLDRTGEIDWAEDDDFPN</sequence>
<keyword evidence="1" id="KW-0547">Nucleotide-binding</keyword>
<evidence type="ECO:0000256" key="3">
    <source>
        <dbReference type="SAM" id="MobiDB-lite"/>
    </source>
</evidence>
<dbReference type="Pfam" id="PF14214">
    <property type="entry name" value="Helitron_like_N"/>
    <property type="match status" value="1"/>
</dbReference>
<organism evidence="7 8">
    <name type="scientific">Trichonephila clavipes</name>
    <name type="common">Golden silk orbweaver</name>
    <name type="synonym">Nephila clavipes</name>
    <dbReference type="NCBI Taxonomy" id="2585209"/>
    <lineage>
        <taxon>Eukaryota</taxon>
        <taxon>Metazoa</taxon>
        <taxon>Ecdysozoa</taxon>
        <taxon>Arthropoda</taxon>
        <taxon>Chelicerata</taxon>
        <taxon>Arachnida</taxon>
        <taxon>Araneae</taxon>
        <taxon>Araneomorphae</taxon>
        <taxon>Entelegynae</taxon>
        <taxon>Araneoidea</taxon>
        <taxon>Nephilidae</taxon>
        <taxon>Trichonephila</taxon>
    </lineage>
</organism>
<dbReference type="GO" id="GO:0043139">
    <property type="term" value="F:5'-3' DNA helicase activity"/>
    <property type="evidence" value="ECO:0007669"/>
    <property type="project" value="UniProtKB-EC"/>
</dbReference>
<keyword evidence="1" id="KW-0067">ATP-binding</keyword>
<keyword evidence="1" id="KW-0234">DNA repair</keyword>
<dbReference type="GO" id="GO:0016787">
    <property type="term" value="F:hydrolase activity"/>
    <property type="evidence" value="ECO:0007669"/>
    <property type="project" value="UniProtKB-KW"/>
</dbReference>
<accession>A0A8X7BGE6</accession>
<dbReference type="GO" id="GO:0005524">
    <property type="term" value="F:ATP binding"/>
    <property type="evidence" value="ECO:0007669"/>
    <property type="project" value="UniProtKB-KW"/>
</dbReference>
<dbReference type="Gene3D" id="3.40.50.300">
    <property type="entry name" value="P-loop containing nucleotide triphosphate hydrolases"/>
    <property type="match status" value="2"/>
</dbReference>
<comment type="caution">
    <text evidence="7">The sequence shown here is derived from an EMBL/GenBank/DDBJ whole genome shotgun (WGS) entry which is preliminary data.</text>
</comment>
<feature type="coiled-coil region" evidence="2">
    <location>
        <begin position="718"/>
        <end position="745"/>
    </location>
</feature>
<reference evidence="7" key="1">
    <citation type="submission" date="2020-08" db="EMBL/GenBank/DDBJ databases">
        <title>Multicomponent nature underlies the extraordinary mechanical properties of spider dragline silk.</title>
        <authorList>
            <person name="Kono N."/>
            <person name="Nakamura H."/>
            <person name="Mori M."/>
            <person name="Yoshida Y."/>
            <person name="Ohtoshi R."/>
            <person name="Malay A.D."/>
            <person name="Moran D.A.P."/>
            <person name="Tomita M."/>
            <person name="Numata K."/>
            <person name="Arakawa K."/>
        </authorList>
    </citation>
    <scope>NUCLEOTIDE SEQUENCE</scope>
</reference>
<dbReference type="InterPro" id="IPR051055">
    <property type="entry name" value="PIF1_helicase"/>
</dbReference>
<dbReference type="SUPFAM" id="SSF56219">
    <property type="entry name" value="DNase I-like"/>
    <property type="match status" value="1"/>
</dbReference>
<dbReference type="EC" id="5.6.2.3" evidence="1"/>
<feature type="domain" description="Endonuclease/exonuclease/phosphatase" evidence="4">
    <location>
        <begin position="1304"/>
        <end position="1491"/>
    </location>
</feature>
<dbReference type="SUPFAM" id="SSF52540">
    <property type="entry name" value="P-loop containing nucleoside triphosphate hydrolases"/>
    <property type="match status" value="2"/>
</dbReference>
<dbReference type="PANTHER" id="PTHR47642">
    <property type="entry name" value="ATP-DEPENDENT DNA HELICASE"/>
    <property type="match status" value="1"/>
</dbReference>
<dbReference type="InterPro" id="IPR025476">
    <property type="entry name" value="Helitron_helicase-like"/>
</dbReference>
<keyword evidence="2" id="KW-0175">Coiled coil</keyword>
<comment type="cofactor">
    <cofactor evidence="1">
        <name>Mg(2+)</name>
        <dbReference type="ChEBI" id="CHEBI:18420"/>
    </cofactor>
</comment>
<dbReference type="InterPro" id="IPR010285">
    <property type="entry name" value="DNA_helicase_pif1-like_DEAD"/>
</dbReference>
<keyword evidence="1" id="KW-0233">DNA recombination</keyword>
<evidence type="ECO:0000259" key="5">
    <source>
        <dbReference type="Pfam" id="PF05970"/>
    </source>
</evidence>
<evidence type="ECO:0000256" key="1">
    <source>
        <dbReference type="RuleBase" id="RU363044"/>
    </source>
</evidence>
<feature type="compositionally biased region" description="Acidic residues" evidence="3">
    <location>
        <begin position="1539"/>
        <end position="1548"/>
    </location>
</feature>